<keyword evidence="2" id="KW-1133">Transmembrane helix</keyword>
<evidence type="ECO:0000256" key="1">
    <source>
        <dbReference type="SAM" id="MobiDB-lite"/>
    </source>
</evidence>
<evidence type="ECO:0000313" key="4">
    <source>
        <dbReference type="Proteomes" id="UP001160148"/>
    </source>
</evidence>
<feature type="transmembrane region" description="Helical" evidence="2">
    <location>
        <begin position="78"/>
        <end position="100"/>
    </location>
</feature>
<feature type="compositionally biased region" description="Basic and acidic residues" evidence="1">
    <location>
        <begin position="118"/>
        <end position="127"/>
    </location>
</feature>
<proteinExistence type="predicted"/>
<dbReference type="Proteomes" id="UP001160148">
    <property type="component" value="Unassembled WGS sequence"/>
</dbReference>
<comment type="caution">
    <text evidence="3">The sequence shown here is derived from an EMBL/GenBank/DDBJ whole genome shotgun (WGS) entry which is preliminary data.</text>
</comment>
<feature type="compositionally biased region" description="Acidic residues" evidence="1">
    <location>
        <begin position="160"/>
        <end position="172"/>
    </location>
</feature>
<dbReference type="AlphaFoldDB" id="A0AAV0WPC1"/>
<evidence type="ECO:0000313" key="3">
    <source>
        <dbReference type="EMBL" id="CAI6357770.1"/>
    </source>
</evidence>
<feature type="region of interest" description="Disordered" evidence="1">
    <location>
        <begin position="195"/>
        <end position="244"/>
    </location>
</feature>
<reference evidence="3 4" key="1">
    <citation type="submission" date="2023-01" db="EMBL/GenBank/DDBJ databases">
        <authorList>
            <person name="Whitehead M."/>
        </authorList>
    </citation>
    <scope>NUCLEOTIDE SEQUENCE [LARGE SCALE GENOMIC DNA]</scope>
</reference>
<organism evidence="3 4">
    <name type="scientific">Macrosiphum euphorbiae</name>
    <name type="common">potato aphid</name>
    <dbReference type="NCBI Taxonomy" id="13131"/>
    <lineage>
        <taxon>Eukaryota</taxon>
        <taxon>Metazoa</taxon>
        <taxon>Ecdysozoa</taxon>
        <taxon>Arthropoda</taxon>
        <taxon>Hexapoda</taxon>
        <taxon>Insecta</taxon>
        <taxon>Pterygota</taxon>
        <taxon>Neoptera</taxon>
        <taxon>Paraneoptera</taxon>
        <taxon>Hemiptera</taxon>
        <taxon>Sternorrhyncha</taxon>
        <taxon>Aphidomorpha</taxon>
        <taxon>Aphidoidea</taxon>
        <taxon>Aphididae</taxon>
        <taxon>Macrosiphini</taxon>
        <taxon>Macrosiphum</taxon>
    </lineage>
</organism>
<sequence>MDNRRIIIIRQSIFSVIWDHFPFVYPAVTLLTYIEVQIHLNEVFWKLLSDIYNTRTFPLISRSRAHDTQLTAVIQNGLIMLSLLITGAVLHAILFCFSVFDIRPTDILDTDSESDSDEIYHSDSYHSEDEEEYDADDESDNFLAFIFETVFNVLSRDDDNNNSDEEDSNSDEEGGHINEDVYRHSHDVLGVGVIDQRYSGGSGGSSSGSDSSTPQPSLARSEPATSRRRDITVRDDQQQYRHHP</sequence>
<name>A0AAV0WPC1_9HEMI</name>
<evidence type="ECO:0000256" key="2">
    <source>
        <dbReference type="SAM" id="Phobius"/>
    </source>
</evidence>
<protein>
    <submittedName>
        <fullName evidence="3">Uncharacterized protein</fullName>
    </submittedName>
</protein>
<dbReference type="EMBL" id="CARXXK010000002">
    <property type="protein sequence ID" value="CAI6357770.1"/>
    <property type="molecule type" value="Genomic_DNA"/>
</dbReference>
<keyword evidence="2" id="KW-0812">Transmembrane</keyword>
<accession>A0AAV0WPC1</accession>
<keyword evidence="2" id="KW-0472">Membrane</keyword>
<feature type="compositionally biased region" description="Basic and acidic residues" evidence="1">
    <location>
        <begin position="225"/>
        <end position="244"/>
    </location>
</feature>
<feature type="region of interest" description="Disordered" evidence="1">
    <location>
        <begin position="156"/>
        <end position="177"/>
    </location>
</feature>
<feature type="region of interest" description="Disordered" evidence="1">
    <location>
        <begin position="112"/>
        <end position="133"/>
    </location>
</feature>
<keyword evidence="4" id="KW-1185">Reference proteome</keyword>
<gene>
    <name evidence="3" type="ORF">MEUPH1_LOCUS13361</name>
</gene>